<evidence type="ECO:0000313" key="1">
    <source>
        <dbReference type="EMBL" id="MPC19386.1"/>
    </source>
</evidence>
<name>A0A5B7DE62_PORTR</name>
<proteinExistence type="predicted"/>
<sequence length="77" mass="8847">MWWREWNVHTSTEPPSVRHVVDTPRTHAGGEIEGRGGSQFIHLRPITVTVNIEDWNARNHITTELVLVGETPTVHTW</sequence>
<gene>
    <name evidence="1" type="ORF">E2C01_012299</name>
</gene>
<evidence type="ECO:0000313" key="2">
    <source>
        <dbReference type="Proteomes" id="UP000324222"/>
    </source>
</evidence>
<dbReference type="AlphaFoldDB" id="A0A5B7DE62"/>
<protein>
    <submittedName>
        <fullName evidence="1">Uncharacterized protein</fullName>
    </submittedName>
</protein>
<comment type="caution">
    <text evidence="1">The sequence shown here is derived from an EMBL/GenBank/DDBJ whole genome shotgun (WGS) entry which is preliminary data.</text>
</comment>
<reference evidence="1 2" key="1">
    <citation type="submission" date="2019-05" db="EMBL/GenBank/DDBJ databases">
        <title>Another draft genome of Portunus trituberculatus and its Hox gene families provides insights of decapod evolution.</title>
        <authorList>
            <person name="Jeong J.-H."/>
            <person name="Song I."/>
            <person name="Kim S."/>
            <person name="Choi T."/>
            <person name="Kim D."/>
            <person name="Ryu S."/>
            <person name="Kim W."/>
        </authorList>
    </citation>
    <scope>NUCLEOTIDE SEQUENCE [LARGE SCALE GENOMIC DNA]</scope>
    <source>
        <tissue evidence="1">Muscle</tissue>
    </source>
</reference>
<organism evidence="1 2">
    <name type="scientific">Portunus trituberculatus</name>
    <name type="common">Swimming crab</name>
    <name type="synonym">Neptunus trituberculatus</name>
    <dbReference type="NCBI Taxonomy" id="210409"/>
    <lineage>
        <taxon>Eukaryota</taxon>
        <taxon>Metazoa</taxon>
        <taxon>Ecdysozoa</taxon>
        <taxon>Arthropoda</taxon>
        <taxon>Crustacea</taxon>
        <taxon>Multicrustacea</taxon>
        <taxon>Malacostraca</taxon>
        <taxon>Eumalacostraca</taxon>
        <taxon>Eucarida</taxon>
        <taxon>Decapoda</taxon>
        <taxon>Pleocyemata</taxon>
        <taxon>Brachyura</taxon>
        <taxon>Eubrachyura</taxon>
        <taxon>Portunoidea</taxon>
        <taxon>Portunidae</taxon>
        <taxon>Portuninae</taxon>
        <taxon>Portunus</taxon>
    </lineage>
</organism>
<dbReference type="EMBL" id="VSRR010000765">
    <property type="protein sequence ID" value="MPC19386.1"/>
    <property type="molecule type" value="Genomic_DNA"/>
</dbReference>
<dbReference type="Proteomes" id="UP000324222">
    <property type="component" value="Unassembled WGS sequence"/>
</dbReference>
<keyword evidence="2" id="KW-1185">Reference proteome</keyword>
<accession>A0A5B7DE62</accession>